<accession>A0A1C4Z107</accession>
<sequence>MPAKTRVSTGRVLANIGVAARLAWAAAPGWSAALAGFAVLTAALPVAVAWSTRMVVDALGGHGDRAGVLGAALLLAGLSLAGAVLPHLENYVTADFGRRVGITVKLRLYHAVNRMVGLRRLESPAYHDQLQLALQGGLNGPEHGVLCGLRVASGALQIGGFAGSLYLLNPWLVLVVLLGSVPTLLAELAINRRRAALTADITPAMRREMFYAGLLTGLPAAKEVRLFGLGDYLTGRMLTELRSINARSRRLDQRQTVVQSGLMLLSALVAGAVLVWAVRSAQRGEMTVGDVVLTLGAVAGVQGGVASLTGAVGETYQSMLVFDGFRRIEEAPSDLPVPEVVAAPTGGVPVPRTPETGGAVVECPAPVDPAVVLAAATPAIELRDVWFRYDDAHPWVLSGVNLTIPAGESVGLVGLNGAGKSTLVKLLCRFYDPTRGGIYWNGTDIRTLPVEQLRARIAAVFQDFFAYELSAAENIGVGAIAAVDDRSRIAAAARKAGCHETLAALPAGYDTLLTRTFFSNEDRDDPETGVLLSGGQWQRLALARALMRPDCGLLILDEPSSGLDATAEYAVHAKLRQLRVGRTSLLISHRLSTMRDASLIYVLDDGRIVEYGDHDELMARDGRYAELFSLQARGYGPVPV</sequence>
<gene>
    <name evidence="10" type="ORF">GA0074695_4964</name>
</gene>
<keyword evidence="5 7" id="KW-1133">Transmembrane helix</keyword>
<dbReference type="InterPro" id="IPR027417">
    <property type="entry name" value="P-loop_NTPase"/>
</dbReference>
<dbReference type="PANTHER" id="PTHR43394:SF1">
    <property type="entry name" value="ATP-BINDING CASSETTE SUB-FAMILY B MEMBER 10, MITOCHONDRIAL"/>
    <property type="match status" value="1"/>
</dbReference>
<protein>
    <submittedName>
        <fullName evidence="10">ATP-binding cassette, subfamily B</fullName>
    </submittedName>
</protein>
<proteinExistence type="predicted"/>
<evidence type="ECO:0000256" key="5">
    <source>
        <dbReference type="ARBA" id="ARBA00022989"/>
    </source>
</evidence>
<dbReference type="Proteomes" id="UP000198242">
    <property type="component" value="Chromosome I"/>
</dbReference>
<reference evidence="11" key="1">
    <citation type="submission" date="2016-06" db="EMBL/GenBank/DDBJ databases">
        <authorList>
            <person name="Varghese N."/>
            <person name="Submissions Spin"/>
        </authorList>
    </citation>
    <scope>NUCLEOTIDE SEQUENCE [LARGE SCALE GENOMIC DNA]</scope>
    <source>
        <strain evidence="11">DSM 43909</strain>
    </source>
</reference>
<dbReference type="EMBL" id="LT607411">
    <property type="protein sequence ID" value="SCF26640.1"/>
    <property type="molecule type" value="Genomic_DNA"/>
</dbReference>
<dbReference type="InterPro" id="IPR017871">
    <property type="entry name" value="ABC_transporter-like_CS"/>
</dbReference>
<feature type="domain" description="ABC transmembrane type-1" evidence="9">
    <location>
        <begin position="32"/>
        <end position="317"/>
    </location>
</feature>
<evidence type="ECO:0000313" key="10">
    <source>
        <dbReference type="EMBL" id="SCF26640.1"/>
    </source>
</evidence>
<dbReference type="InterPro" id="IPR039421">
    <property type="entry name" value="Type_1_exporter"/>
</dbReference>
<dbReference type="GO" id="GO:0005524">
    <property type="term" value="F:ATP binding"/>
    <property type="evidence" value="ECO:0007669"/>
    <property type="project" value="UniProtKB-KW"/>
</dbReference>
<evidence type="ECO:0000256" key="7">
    <source>
        <dbReference type="SAM" id="Phobius"/>
    </source>
</evidence>
<comment type="subcellular location">
    <subcellularLocation>
        <location evidence="1">Cell membrane</location>
        <topology evidence="1">Multi-pass membrane protein</topology>
    </subcellularLocation>
</comment>
<dbReference type="GO" id="GO:0005886">
    <property type="term" value="C:plasma membrane"/>
    <property type="evidence" value="ECO:0007669"/>
    <property type="project" value="UniProtKB-SubCell"/>
</dbReference>
<dbReference type="Pfam" id="PF00664">
    <property type="entry name" value="ABC_membrane"/>
    <property type="match status" value="1"/>
</dbReference>
<evidence type="ECO:0000256" key="6">
    <source>
        <dbReference type="ARBA" id="ARBA00023136"/>
    </source>
</evidence>
<keyword evidence="2 7" id="KW-0812">Transmembrane</keyword>
<keyword evidence="4 10" id="KW-0067">ATP-binding</keyword>
<dbReference type="PROSITE" id="PS50929">
    <property type="entry name" value="ABC_TM1F"/>
    <property type="match status" value="1"/>
</dbReference>
<dbReference type="SUPFAM" id="SSF90123">
    <property type="entry name" value="ABC transporter transmembrane region"/>
    <property type="match status" value="1"/>
</dbReference>
<evidence type="ECO:0000259" key="8">
    <source>
        <dbReference type="PROSITE" id="PS50893"/>
    </source>
</evidence>
<dbReference type="InterPro" id="IPR036640">
    <property type="entry name" value="ABC1_TM_sf"/>
</dbReference>
<dbReference type="Gene3D" id="1.20.1560.10">
    <property type="entry name" value="ABC transporter type 1, transmembrane domain"/>
    <property type="match status" value="1"/>
</dbReference>
<evidence type="ECO:0000256" key="1">
    <source>
        <dbReference type="ARBA" id="ARBA00004651"/>
    </source>
</evidence>
<dbReference type="InterPro" id="IPR003593">
    <property type="entry name" value="AAA+_ATPase"/>
</dbReference>
<evidence type="ECO:0000313" key="11">
    <source>
        <dbReference type="Proteomes" id="UP000198242"/>
    </source>
</evidence>
<dbReference type="AlphaFoldDB" id="A0A1C4Z107"/>
<dbReference type="PROSITE" id="PS50893">
    <property type="entry name" value="ABC_TRANSPORTER_2"/>
    <property type="match status" value="1"/>
</dbReference>
<dbReference type="GO" id="GO:0016887">
    <property type="term" value="F:ATP hydrolysis activity"/>
    <property type="evidence" value="ECO:0007669"/>
    <property type="project" value="InterPro"/>
</dbReference>
<feature type="transmembrane region" description="Helical" evidence="7">
    <location>
        <begin position="35"/>
        <end position="56"/>
    </location>
</feature>
<dbReference type="SUPFAM" id="SSF52540">
    <property type="entry name" value="P-loop containing nucleoside triphosphate hydrolases"/>
    <property type="match status" value="1"/>
</dbReference>
<dbReference type="RefSeq" id="WP_231934728.1">
    <property type="nucleotide sequence ID" value="NZ_LT607411.1"/>
</dbReference>
<dbReference type="PANTHER" id="PTHR43394">
    <property type="entry name" value="ATP-DEPENDENT PERMEASE MDL1, MITOCHONDRIAL"/>
    <property type="match status" value="1"/>
</dbReference>
<keyword evidence="6 7" id="KW-0472">Membrane</keyword>
<dbReference type="InterPro" id="IPR003439">
    <property type="entry name" value="ABC_transporter-like_ATP-bd"/>
</dbReference>
<dbReference type="PROSITE" id="PS00211">
    <property type="entry name" value="ABC_TRANSPORTER_1"/>
    <property type="match status" value="1"/>
</dbReference>
<feature type="transmembrane region" description="Helical" evidence="7">
    <location>
        <begin position="68"/>
        <end position="88"/>
    </location>
</feature>
<keyword evidence="3" id="KW-0547">Nucleotide-binding</keyword>
<evidence type="ECO:0000256" key="4">
    <source>
        <dbReference type="ARBA" id="ARBA00022840"/>
    </source>
</evidence>
<name>A0A1C4Z107_MICVI</name>
<evidence type="ECO:0000256" key="2">
    <source>
        <dbReference type="ARBA" id="ARBA00022692"/>
    </source>
</evidence>
<organism evidence="10 11">
    <name type="scientific">Micromonospora viridifaciens</name>
    <dbReference type="NCBI Taxonomy" id="1881"/>
    <lineage>
        <taxon>Bacteria</taxon>
        <taxon>Bacillati</taxon>
        <taxon>Actinomycetota</taxon>
        <taxon>Actinomycetes</taxon>
        <taxon>Micromonosporales</taxon>
        <taxon>Micromonosporaceae</taxon>
        <taxon>Micromonospora</taxon>
    </lineage>
</organism>
<dbReference type="InterPro" id="IPR011527">
    <property type="entry name" value="ABC1_TM_dom"/>
</dbReference>
<feature type="transmembrane region" description="Helical" evidence="7">
    <location>
        <begin position="257"/>
        <end position="278"/>
    </location>
</feature>
<evidence type="ECO:0000256" key="3">
    <source>
        <dbReference type="ARBA" id="ARBA00022741"/>
    </source>
</evidence>
<dbReference type="Gene3D" id="3.40.50.300">
    <property type="entry name" value="P-loop containing nucleotide triphosphate hydrolases"/>
    <property type="match status" value="1"/>
</dbReference>
<dbReference type="GO" id="GO:0015421">
    <property type="term" value="F:ABC-type oligopeptide transporter activity"/>
    <property type="evidence" value="ECO:0007669"/>
    <property type="project" value="TreeGrafter"/>
</dbReference>
<dbReference type="Pfam" id="PF00005">
    <property type="entry name" value="ABC_tran"/>
    <property type="match status" value="1"/>
</dbReference>
<keyword evidence="11" id="KW-1185">Reference proteome</keyword>
<feature type="domain" description="ABC transporter" evidence="8">
    <location>
        <begin position="380"/>
        <end position="630"/>
    </location>
</feature>
<evidence type="ECO:0000259" key="9">
    <source>
        <dbReference type="PROSITE" id="PS50929"/>
    </source>
</evidence>
<dbReference type="SMART" id="SM00382">
    <property type="entry name" value="AAA"/>
    <property type="match status" value="1"/>
</dbReference>